<keyword evidence="1" id="KW-0812">Transmembrane</keyword>
<comment type="caution">
    <text evidence="2">The sequence shown here is derived from an EMBL/GenBank/DDBJ whole genome shotgun (WGS) entry which is preliminary data.</text>
</comment>
<name>A0AAV6EGK2_CAMHY</name>
<protein>
    <submittedName>
        <fullName evidence="2">Uncharacterized protein</fullName>
    </submittedName>
</protein>
<evidence type="ECO:0000313" key="3">
    <source>
        <dbReference type="Proteomes" id="UP000423641"/>
    </source>
</evidence>
<reference evidence="2 3" key="1">
    <citation type="submission" date="2019-09" db="EMBL/GenBank/DDBJ databases">
        <title>Draft genome sequences of 48 bacterial type strains from the CCUG.</title>
        <authorList>
            <person name="Tunovic T."/>
            <person name="Pineiro-Iglesias B."/>
            <person name="Unosson C."/>
            <person name="Inganas E."/>
            <person name="Ohlen M."/>
            <person name="Cardew S."/>
            <person name="Jensie-Markopoulos S."/>
            <person name="Salva-Serra F."/>
            <person name="Jaen-Luchoro D."/>
            <person name="Karlsson R."/>
            <person name="Svensson-Stadler L."/>
            <person name="Chun J."/>
            <person name="Moore E."/>
        </authorList>
    </citation>
    <scope>NUCLEOTIDE SEQUENCE [LARGE SCALE GENOMIC DNA]</scope>
    <source>
        <strain evidence="2 3">CCUG 34538</strain>
    </source>
</reference>
<evidence type="ECO:0000313" key="2">
    <source>
        <dbReference type="EMBL" id="KAB0612916.1"/>
    </source>
</evidence>
<feature type="transmembrane region" description="Helical" evidence="1">
    <location>
        <begin position="105"/>
        <end position="132"/>
    </location>
</feature>
<dbReference type="RefSeq" id="WP_112000499.1">
    <property type="nucleotide sequence ID" value="NZ_CP053828.1"/>
</dbReference>
<dbReference type="Proteomes" id="UP000423641">
    <property type="component" value="Unassembled WGS sequence"/>
</dbReference>
<proteinExistence type="predicted"/>
<sequence length="135" mass="15728">MALFSHEDKQAIYGLSDMATGLRKDFFKIFGKIKKFWIISPIAVTILLSFVFYFDGKGVFGIPIAVLTMPCVPILFILKFILYYKISKIQKQDKYVDDELLWYKFLNQLVSFFLWFILFVYISGLFIGLAGVTMF</sequence>
<dbReference type="AlphaFoldDB" id="A0AAV6EGK2"/>
<dbReference type="EMBL" id="VZON01000004">
    <property type="protein sequence ID" value="KAB0612916.1"/>
    <property type="molecule type" value="Genomic_DNA"/>
</dbReference>
<accession>A0AAV6EGK2</accession>
<gene>
    <name evidence="2" type="ORF">F7P66_05875</name>
</gene>
<feature type="transmembrane region" description="Helical" evidence="1">
    <location>
        <begin position="60"/>
        <end position="84"/>
    </location>
</feature>
<feature type="transmembrane region" description="Helical" evidence="1">
    <location>
        <begin position="36"/>
        <end position="54"/>
    </location>
</feature>
<organism evidence="2 3">
    <name type="scientific">Campylobacter hyointestinalis subsp. lawsonii</name>
    <dbReference type="NCBI Taxonomy" id="91353"/>
    <lineage>
        <taxon>Bacteria</taxon>
        <taxon>Pseudomonadati</taxon>
        <taxon>Campylobacterota</taxon>
        <taxon>Epsilonproteobacteria</taxon>
        <taxon>Campylobacterales</taxon>
        <taxon>Campylobacteraceae</taxon>
        <taxon>Campylobacter</taxon>
    </lineage>
</organism>
<evidence type="ECO:0000256" key="1">
    <source>
        <dbReference type="SAM" id="Phobius"/>
    </source>
</evidence>
<dbReference type="GeneID" id="56509983"/>
<keyword evidence="1" id="KW-1133">Transmembrane helix</keyword>
<keyword evidence="1" id="KW-0472">Membrane</keyword>